<dbReference type="InterPro" id="IPR004788">
    <property type="entry name" value="Ribose5P_isomerase_type_A"/>
</dbReference>
<dbReference type="InterPro" id="IPR020672">
    <property type="entry name" value="Ribose5P_isomerase_typA_subgr"/>
</dbReference>
<dbReference type="PANTHER" id="PTHR11934:SF0">
    <property type="entry name" value="RIBOSE-5-PHOSPHATE ISOMERASE"/>
    <property type="match status" value="1"/>
</dbReference>
<evidence type="ECO:0000256" key="1">
    <source>
        <dbReference type="ARBA" id="ARBA00001713"/>
    </source>
</evidence>
<dbReference type="GO" id="GO:0005829">
    <property type="term" value="C:cytosol"/>
    <property type="evidence" value="ECO:0007669"/>
    <property type="project" value="TreeGrafter"/>
</dbReference>
<dbReference type="Proteomes" id="UP000217838">
    <property type="component" value="Unassembled WGS sequence"/>
</dbReference>
<dbReference type="EC" id="5.3.1.6" evidence="3"/>
<dbReference type="GO" id="GO:0009052">
    <property type="term" value="P:pentose-phosphate shunt, non-oxidative branch"/>
    <property type="evidence" value="ECO:0007669"/>
    <property type="project" value="UniProtKB-UniRule"/>
</dbReference>
<dbReference type="Gene3D" id="3.40.50.1360">
    <property type="match status" value="1"/>
</dbReference>
<dbReference type="CDD" id="cd01398">
    <property type="entry name" value="RPI_A"/>
    <property type="match status" value="1"/>
</dbReference>
<dbReference type="Pfam" id="PF06026">
    <property type="entry name" value="Rib_5-P_isom_A"/>
    <property type="match status" value="1"/>
</dbReference>
<dbReference type="AlphaFoldDB" id="A0A2A4YD35"/>
<sequence>MTLEECKKLAGIKAADLIEDGMLIGIGTGSTVFFFIERLIERCKEGLSISAVSSSERSTKQAKAGGITFKDINTITKIDLTVDGADEIDHSKRMIKGGGGALLREKILASTSSSTIIIVDETKTCEKLGKQKLPVEIVHFGIDATIHKINQHGFKGVIRKSADGSIYHTDNNNIIYDIYFEHLLDEPEVDHLKLINIPGVVETGFFFNLANKVIIAYEDGHIEERN</sequence>
<dbReference type="Gene3D" id="3.30.70.260">
    <property type="match status" value="1"/>
</dbReference>
<evidence type="ECO:0000256" key="2">
    <source>
        <dbReference type="ARBA" id="ARBA00023235"/>
    </source>
</evidence>
<keyword evidence="2 3" id="KW-0413">Isomerase</keyword>
<organism evidence="4 5">
    <name type="scientific">Aerophobetes bacterium</name>
    <dbReference type="NCBI Taxonomy" id="2030807"/>
    <lineage>
        <taxon>Bacteria</taxon>
        <taxon>Candidatus Aerophobota</taxon>
    </lineage>
</organism>
<dbReference type="NCBIfam" id="NF001924">
    <property type="entry name" value="PRK00702.1"/>
    <property type="match status" value="1"/>
</dbReference>
<feature type="binding site" evidence="3">
    <location>
        <begin position="96"/>
        <end position="99"/>
    </location>
    <ligand>
        <name>substrate</name>
    </ligand>
</feature>
<proteinExistence type="inferred from homology"/>
<dbReference type="FunFam" id="3.40.50.1360:FF:000001">
    <property type="entry name" value="Ribose-5-phosphate isomerase A"/>
    <property type="match status" value="1"/>
</dbReference>
<feature type="binding site" evidence="3">
    <location>
        <begin position="28"/>
        <end position="31"/>
    </location>
    <ligand>
        <name>substrate</name>
    </ligand>
</feature>
<reference evidence="5" key="1">
    <citation type="submission" date="2017-08" db="EMBL/GenBank/DDBJ databases">
        <title>A dynamic microbial community with high functional redundancy inhabits the cold, oxic subseafloor aquifer.</title>
        <authorList>
            <person name="Tully B.J."/>
            <person name="Wheat C.G."/>
            <person name="Glazer B.T."/>
            <person name="Huber J.A."/>
        </authorList>
    </citation>
    <scope>NUCLEOTIDE SEQUENCE [LARGE SCALE GENOMIC DNA]</scope>
</reference>
<accession>A0A2A4YD35</accession>
<comment type="caution">
    <text evidence="4">The sequence shown here is derived from an EMBL/GenBank/DDBJ whole genome shotgun (WGS) entry which is preliminary data.</text>
</comment>
<evidence type="ECO:0000256" key="3">
    <source>
        <dbReference type="HAMAP-Rule" id="MF_00170"/>
    </source>
</evidence>
<feature type="binding site" evidence="3">
    <location>
        <begin position="83"/>
        <end position="86"/>
    </location>
    <ligand>
        <name>substrate</name>
    </ligand>
</feature>
<dbReference type="SUPFAM" id="SSF75445">
    <property type="entry name" value="D-ribose-5-phosphate isomerase (RpiA), lid domain"/>
    <property type="match status" value="1"/>
</dbReference>
<dbReference type="HAMAP" id="MF_00170">
    <property type="entry name" value="Rib_5P_isom_A"/>
    <property type="match status" value="1"/>
</dbReference>
<protein>
    <recommendedName>
        <fullName evidence="3">Ribose-5-phosphate isomerase A</fullName>
        <ecNumber evidence="3">5.3.1.6</ecNumber>
    </recommendedName>
    <alternativeName>
        <fullName evidence="3">Phosphoriboisomerase A</fullName>
        <shortName evidence="3">PRI</shortName>
    </alternativeName>
</protein>
<comment type="catalytic activity">
    <reaction evidence="1 3">
        <text>aldehydo-D-ribose 5-phosphate = D-ribulose 5-phosphate</text>
        <dbReference type="Rhea" id="RHEA:14657"/>
        <dbReference type="ChEBI" id="CHEBI:58121"/>
        <dbReference type="ChEBI" id="CHEBI:58273"/>
        <dbReference type="EC" id="5.3.1.6"/>
    </reaction>
</comment>
<comment type="subunit">
    <text evidence="3">Homodimer.</text>
</comment>
<evidence type="ECO:0000313" key="4">
    <source>
        <dbReference type="EMBL" id="PCI92601.1"/>
    </source>
</evidence>
<dbReference type="UniPathway" id="UPA00115">
    <property type="reaction ID" value="UER00412"/>
</dbReference>
<dbReference type="PANTHER" id="PTHR11934">
    <property type="entry name" value="RIBOSE-5-PHOSPHATE ISOMERASE"/>
    <property type="match status" value="1"/>
</dbReference>
<dbReference type="InterPro" id="IPR037171">
    <property type="entry name" value="NagB/RpiA_transferase-like"/>
</dbReference>
<name>A0A2A4YD35_UNCAE</name>
<comment type="function">
    <text evidence="3">Catalyzes the reversible conversion of ribose-5-phosphate to ribulose 5-phosphate.</text>
</comment>
<evidence type="ECO:0000313" key="5">
    <source>
        <dbReference type="Proteomes" id="UP000217838"/>
    </source>
</evidence>
<comment type="pathway">
    <text evidence="3">Carbohydrate degradation; pentose phosphate pathway; D-ribose 5-phosphate from D-ribulose 5-phosphate (non-oxidative stage): step 1/1.</text>
</comment>
<comment type="similarity">
    <text evidence="3">Belongs to the ribose 5-phosphate isomerase family.</text>
</comment>
<feature type="active site" description="Proton acceptor" evidence="3">
    <location>
        <position position="105"/>
    </location>
</feature>
<dbReference type="EMBL" id="NVUU01000094">
    <property type="protein sequence ID" value="PCI92601.1"/>
    <property type="molecule type" value="Genomic_DNA"/>
</dbReference>
<feature type="binding site" evidence="3">
    <location>
        <position position="123"/>
    </location>
    <ligand>
        <name>substrate</name>
    </ligand>
</feature>
<dbReference type="GO" id="GO:0004751">
    <property type="term" value="F:ribose-5-phosphate isomerase activity"/>
    <property type="evidence" value="ECO:0007669"/>
    <property type="project" value="UniProtKB-UniRule"/>
</dbReference>
<dbReference type="GO" id="GO:0006014">
    <property type="term" value="P:D-ribose metabolic process"/>
    <property type="evidence" value="ECO:0007669"/>
    <property type="project" value="TreeGrafter"/>
</dbReference>
<dbReference type="SUPFAM" id="SSF100950">
    <property type="entry name" value="NagB/RpiA/CoA transferase-like"/>
    <property type="match status" value="1"/>
</dbReference>
<gene>
    <name evidence="3" type="primary">rpiA</name>
    <name evidence="4" type="ORF">COB11_07000</name>
</gene>
<dbReference type="NCBIfam" id="TIGR00021">
    <property type="entry name" value="rpiA"/>
    <property type="match status" value="1"/>
</dbReference>